<reference evidence="2 3" key="1">
    <citation type="submission" date="2017-09" db="EMBL/GenBank/DDBJ databases">
        <authorList>
            <person name="Ehlers B."/>
            <person name="Leendertz F.H."/>
        </authorList>
    </citation>
    <scope>NUCLEOTIDE SEQUENCE [LARGE SCALE GENOMIC DNA]</scope>
</reference>
<sequence>MTTPLMAEGGFGLPFDFDAKTRIMTHTDSYATVYPQFFAFADVQFDKQFWTNTEMKVELDRMQLLYELTPAQLHAVKFVLQLFLKYELIVGEEFWGHLFIKVFPRPEVKAMAAAFAAFELQVHARFYNQLNVQLGLDKDEDYRAYAANPELAARVEWLEKVLSGEDKLLSCIVFSMTETALLFASFAILKSFQSNGYNKIPVVVRGTNQSAIDEDLHGLAAAEVINQHYRELGRPLREDLKRVKVINEAIQYAYAHECLIIDMAFIEDTLNGMTKDNFKDYVKVRLNKFAERLGLDLPFPGVTSPITEWFELGTDSYKMVDFFTPGMGMEYESSWNEQGFIDGWRMGDTQ</sequence>
<dbReference type="Pfam" id="PF00268">
    <property type="entry name" value="Ribonuc_red_sm"/>
    <property type="match status" value="1"/>
</dbReference>
<evidence type="ECO:0000313" key="2">
    <source>
        <dbReference type="EMBL" id="ATW58328.1"/>
    </source>
</evidence>
<dbReference type="UniPathway" id="UPA00326"/>
<dbReference type="EMBL" id="MG018930">
    <property type="protein sequence ID" value="ATW58328.1"/>
    <property type="molecule type" value="Genomic_DNA"/>
</dbReference>
<dbReference type="EC" id="1.17.4.1" evidence="1"/>
<keyword evidence="3" id="KW-1185">Reference proteome</keyword>
<dbReference type="Gene3D" id="1.10.620.20">
    <property type="entry name" value="Ribonucleotide Reductase, subunit A"/>
    <property type="match status" value="1"/>
</dbReference>
<evidence type="ECO:0000313" key="3">
    <source>
        <dbReference type="Proteomes" id="UP000241096"/>
    </source>
</evidence>
<proteinExistence type="predicted"/>
<dbReference type="InterPro" id="IPR012348">
    <property type="entry name" value="RNR-like"/>
</dbReference>
<gene>
    <name evidence="2" type="ORF">CNR37_00121</name>
</gene>
<dbReference type="InterPro" id="IPR009078">
    <property type="entry name" value="Ferritin-like_SF"/>
</dbReference>
<name>A0A2H4P835_9CAUD</name>
<accession>A0A2H4P835</accession>
<dbReference type="GO" id="GO:0004748">
    <property type="term" value="F:ribonucleoside-diphosphate reductase activity, thioredoxin disulfide as acceptor"/>
    <property type="evidence" value="ECO:0007669"/>
    <property type="project" value="UniProtKB-EC"/>
</dbReference>
<organism evidence="2 3">
    <name type="scientific">Pseudomonas phage ventosus</name>
    <dbReference type="NCBI Taxonomy" id="2048980"/>
    <lineage>
        <taxon>Viruses</taxon>
        <taxon>Duplodnaviria</taxon>
        <taxon>Heunggongvirae</taxon>
        <taxon>Uroviricota</taxon>
        <taxon>Caudoviricetes</taxon>
        <taxon>Vandenendeviridae</taxon>
        <taxon>Gorskivirinae</taxon>
        <taxon>Ventosusvirus</taxon>
        <taxon>Ventosusvirus ventosus</taxon>
    </lineage>
</organism>
<evidence type="ECO:0000256" key="1">
    <source>
        <dbReference type="ARBA" id="ARBA00012274"/>
    </source>
</evidence>
<protein>
    <recommendedName>
        <fullName evidence="1">ribonucleoside-diphosphate reductase</fullName>
        <ecNumber evidence="1">1.17.4.1</ecNumber>
    </recommendedName>
</protein>
<dbReference type="SUPFAM" id="SSF47240">
    <property type="entry name" value="Ferritin-like"/>
    <property type="match status" value="1"/>
</dbReference>
<dbReference type="Proteomes" id="UP000241096">
    <property type="component" value="Segment"/>
</dbReference>
<dbReference type="GO" id="GO:0009263">
    <property type="term" value="P:deoxyribonucleotide biosynthetic process"/>
    <property type="evidence" value="ECO:0007669"/>
    <property type="project" value="InterPro"/>
</dbReference>
<dbReference type="InterPro" id="IPR000358">
    <property type="entry name" value="RNR_small_fam"/>
</dbReference>